<feature type="non-terminal residue" evidence="1">
    <location>
        <position position="1"/>
    </location>
</feature>
<reference evidence="1 2" key="1">
    <citation type="submission" date="2021-07" db="EMBL/GenBank/DDBJ databases">
        <authorList>
            <consortium name="Genoscope - CEA"/>
            <person name="William W."/>
        </authorList>
    </citation>
    <scope>NUCLEOTIDE SEQUENCE [LARGE SCALE GENOMIC DNA]</scope>
</reference>
<dbReference type="Proteomes" id="UP000694005">
    <property type="component" value="Chromosome A03"/>
</dbReference>
<dbReference type="Gramene" id="A03p05340.2_BraZ1">
    <property type="protein sequence ID" value="A03p05340.2_BraZ1.CDS.1"/>
    <property type="gene ID" value="A03g05340.2_BraZ1"/>
</dbReference>
<accession>A0A8D9DMU9</accession>
<gene>
    <name evidence="1" type="ORF">BRAPAZ1V2_A03P05340.2</name>
</gene>
<dbReference type="AlphaFoldDB" id="A0A8D9DMU9"/>
<sequence length="54" mass="6348">CQELTILLKSYNIHDLLYIYLVIYTKHRGRHLTAANSYIDISDIIQAINYISHL</sequence>
<dbReference type="EMBL" id="LS974619">
    <property type="protein sequence ID" value="CAG7879191.1"/>
    <property type="molecule type" value="Genomic_DNA"/>
</dbReference>
<evidence type="ECO:0000313" key="1">
    <source>
        <dbReference type="EMBL" id="CAG7879191.1"/>
    </source>
</evidence>
<organism evidence="1 2">
    <name type="scientific">Brassica campestris</name>
    <name type="common">Field mustard</name>
    <dbReference type="NCBI Taxonomy" id="3711"/>
    <lineage>
        <taxon>Eukaryota</taxon>
        <taxon>Viridiplantae</taxon>
        <taxon>Streptophyta</taxon>
        <taxon>Embryophyta</taxon>
        <taxon>Tracheophyta</taxon>
        <taxon>Spermatophyta</taxon>
        <taxon>Magnoliopsida</taxon>
        <taxon>eudicotyledons</taxon>
        <taxon>Gunneridae</taxon>
        <taxon>Pentapetalae</taxon>
        <taxon>rosids</taxon>
        <taxon>malvids</taxon>
        <taxon>Brassicales</taxon>
        <taxon>Brassicaceae</taxon>
        <taxon>Brassiceae</taxon>
        <taxon>Brassica</taxon>
    </lineage>
</organism>
<name>A0A8D9DMU9_BRACM</name>
<proteinExistence type="predicted"/>
<protein>
    <submittedName>
        <fullName evidence="1">Uncharacterized protein</fullName>
    </submittedName>
</protein>
<evidence type="ECO:0000313" key="2">
    <source>
        <dbReference type="Proteomes" id="UP000694005"/>
    </source>
</evidence>